<comment type="catalytic activity">
    <reaction evidence="7">
        <text>N(6)-D-ribulosyl-L-lysyl-[protein] + ATP = N(6)-(3-O-phospho-D-ribulosyl)-L-lysyl-[protein] + ADP + H(+)</text>
        <dbReference type="Rhea" id="RHEA:48432"/>
        <dbReference type="Rhea" id="RHEA-COMP:12103"/>
        <dbReference type="Rhea" id="RHEA-COMP:12104"/>
        <dbReference type="ChEBI" id="CHEBI:15378"/>
        <dbReference type="ChEBI" id="CHEBI:30616"/>
        <dbReference type="ChEBI" id="CHEBI:90418"/>
        <dbReference type="ChEBI" id="CHEBI:90420"/>
        <dbReference type="ChEBI" id="CHEBI:456216"/>
        <dbReference type="EC" id="2.7.1.172"/>
    </reaction>
    <physiologicalReaction direction="left-to-right" evidence="7">
        <dbReference type="Rhea" id="RHEA:48433"/>
    </physiologicalReaction>
</comment>
<dbReference type="PANTHER" id="PTHR12149">
    <property type="entry name" value="FRUCTOSAMINE 3 KINASE-RELATED PROTEIN"/>
    <property type="match status" value="1"/>
</dbReference>
<dbReference type="SUPFAM" id="SSF56112">
    <property type="entry name" value="Protein kinase-like (PK-like)"/>
    <property type="match status" value="1"/>
</dbReference>
<evidence type="ECO:0000256" key="8">
    <source>
        <dbReference type="ARBA" id="ARBA00050767"/>
    </source>
</evidence>
<dbReference type="AlphaFoldDB" id="A0ABD6EP88"/>
<dbReference type="FunFam" id="3.90.1200.10:FF:000003">
    <property type="entry name" value="fructosamine-3-kinase isoform X1"/>
    <property type="match status" value="1"/>
</dbReference>
<dbReference type="PIRSF" id="PIRSF006221">
    <property type="entry name" value="Ketosamine-3-kinase"/>
    <property type="match status" value="1"/>
</dbReference>
<evidence type="ECO:0000256" key="2">
    <source>
        <dbReference type="ARBA" id="ARBA00011961"/>
    </source>
</evidence>
<evidence type="ECO:0000256" key="3">
    <source>
        <dbReference type="ARBA" id="ARBA00022679"/>
    </source>
</evidence>
<keyword evidence="4" id="KW-0547">Nucleotide-binding</keyword>
<evidence type="ECO:0000313" key="10">
    <source>
        <dbReference type="EMBL" id="MFH4979974.1"/>
    </source>
</evidence>
<keyword evidence="5 9" id="KW-0418">Kinase</keyword>
<dbReference type="PROSITE" id="PS51257">
    <property type="entry name" value="PROKAR_LIPOPROTEIN"/>
    <property type="match status" value="1"/>
</dbReference>
<organism evidence="10 11">
    <name type="scientific">Gnathostoma spinigerum</name>
    <dbReference type="NCBI Taxonomy" id="75299"/>
    <lineage>
        <taxon>Eukaryota</taxon>
        <taxon>Metazoa</taxon>
        <taxon>Ecdysozoa</taxon>
        <taxon>Nematoda</taxon>
        <taxon>Chromadorea</taxon>
        <taxon>Rhabditida</taxon>
        <taxon>Spirurina</taxon>
        <taxon>Gnathostomatomorpha</taxon>
        <taxon>Gnathostomatoidea</taxon>
        <taxon>Gnathostomatidae</taxon>
        <taxon>Gnathostoma</taxon>
    </lineage>
</organism>
<dbReference type="GO" id="GO:0005829">
    <property type="term" value="C:cytosol"/>
    <property type="evidence" value="ECO:0007669"/>
    <property type="project" value="UniProtKB-ARBA"/>
</dbReference>
<dbReference type="Proteomes" id="UP001608902">
    <property type="component" value="Unassembled WGS sequence"/>
</dbReference>
<keyword evidence="11" id="KW-1185">Reference proteome</keyword>
<dbReference type="InterPro" id="IPR011009">
    <property type="entry name" value="Kinase-like_dom_sf"/>
</dbReference>
<proteinExistence type="inferred from homology"/>
<accession>A0ABD6EP88</accession>
<name>A0ABD6EP88_9BILA</name>
<evidence type="ECO:0000256" key="1">
    <source>
        <dbReference type="ARBA" id="ARBA00009460"/>
    </source>
</evidence>
<evidence type="ECO:0000256" key="5">
    <source>
        <dbReference type="ARBA" id="ARBA00022777"/>
    </source>
</evidence>
<keyword evidence="6" id="KW-0067">ATP-binding</keyword>
<evidence type="ECO:0000256" key="6">
    <source>
        <dbReference type="ARBA" id="ARBA00022840"/>
    </source>
</evidence>
<dbReference type="GO" id="GO:0016301">
    <property type="term" value="F:kinase activity"/>
    <property type="evidence" value="ECO:0007669"/>
    <property type="project" value="UniProtKB-UniRule"/>
</dbReference>
<protein>
    <recommendedName>
        <fullName evidence="2">protein-ribulosamine 3-kinase</fullName>
        <ecNumber evidence="2">2.7.1.172</ecNumber>
    </recommendedName>
</protein>
<sequence>MEEAVKRELGLNRLVAFGSVAGGCINRGRGYSTDKLGDVFIKFNNNDGAKVMFDGEYASLRAMYLTQTIRVPKPIKSISVDGQSCLVTEYIRMDRRWSNSSELGIKLAKMHLHNSSLLAAKEKESGFIGASSESEDETLKPVTQFGFHTTTCCGFIPQKNDWNDDWVEFFAQNRLKPQVDLILEKTGDRELLSLWPELERKIPSYFKDSDKIIPSILHGDLWSGNYSFAEDGPVIFDPASFYGHSEFEMGILTMFGGFSQDFFTAYHSLIPKSEGFAERVRLYELFHHFNHW</sequence>
<comment type="similarity">
    <text evidence="1 9">Belongs to the fructosamine kinase family.</text>
</comment>
<comment type="catalytic activity">
    <reaction evidence="8">
        <text>N(6)-(D-psicosyl)-L-lysyl-[protein] + ATP = N(6)-(3-O-phospho-D-psicosyl)-L-lysyl-[protein] + ADP + H(+)</text>
        <dbReference type="Rhea" id="RHEA:61392"/>
        <dbReference type="Rhea" id="RHEA-COMP:15796"/>
        <dbReference type="Rhea" id="RHEA-COMP:15797"/>
        <dbReference type="ChEBI" id="CHEBI:15378"/>
        <dbReference type="ChEBI" id="CHEBI:30616"/>
        <dbReference type="ChEBI" id="CHEBI:144621"/>
        <dbReference type="ChEBI" id="CHEBI:144622"/>
        <dbReference type="ChEBI" id="CHEBI:456216"/>
    </reaction>
    <physiologicalReaction direction="left-to-right" evidence="8">
        <dbReference type="Rhea" id="RHEA:61393"/>
    </physiologicalReaction>
</comment>
<dbReference type="Pfam" id="PF03881">
    <property type="entry name" value="Fructosamin_kin"/>
    <property type="match status" value="1"/>
</dbReference>
<comment type="caution">
    <text evidence="10">The sequence shown here is derived from an EMBL/GenBank/DDBJ whole genome shotgun (WGS) entry which is preliminary data.</text>
</comment>
<dbReference type="Gene3D" id="3.30.200.20">
    <property type="entry name" value="Phosphorylase Kinase, domain 1"/>
    <property type="match status" value="1"/>
</dbReference>
<dbReference type="InterPro" id="IPR016477">
    <property type="entry name" value="Fructo-/Ketosamine-3-kinase"/>
</dbReference>
<keyword evidence="3 9" id="KW-0808">Transferase</keyword>
<evidence type="ECO:0000256" key="4">
    <source>
        <dbReference type="ARBA" id="ARBA00022741"/>
    </source>
</evidence>
<dbReference type="GO" id="GO:0005524">
    <property type="term" value="F:ATP binding"/>
    <property type="evidence" value="ECO:0007669"/>
    <property type="project" value="UniProtKB-KW"/>
</dbReference>
<dbReference type="FunFam" id="3.30.200.20:FF:000264">
    <property type="entry name" value="Protein-ribulosamine 3-kinase, chloroplastic"/>
    <property type="match status" value="1"/>
</dbReference>
<dbReference type="Gene3D" id="3.90.1200.10">
    <property type="match status" value="1"/>
</dbReference>
<dbReference type="EC" id="2.7.1.172" evidence="2"/>
<evidence type="ECO:0000256" key="9">
    <source>
        <dbReference type="PIRNR" id="PIRNR006221"/>
    </source>
</evidence>
<gene>
    <name evidence="10" type="ORF">AB6A40_006683</name>
</gene>
<evidence type="ECO:0000313" key="11">
    <source>
        <dbReference type="Proteomes" id="UP001608902"/>
    </source>
</evidence>
<dbReference type="PANTHER" id="PTHR12149:SF8">
    <property type="entry name" value="PROTEIN-RIBULOSAMINE 3-KINASE"/>
    <property type="match status" value="1"/>
</dbReference>
<evidence type="ECO:0000256" key="7">
    <source>
        <dbReference type="ARBA" id="ARBA00048655"/>
    </source>
</evidence>
<dbReference type="GO" id="GO:0102193">
    <property type="term" value="F:protein-ribulosamine 3-kinase activity"/>
    <property type="evidence" value="ECO:0007669"/>
    <property type="project" value="UniProtKB-EC"/>
</dbReference>
<dbReference type="EMBL" id="JBGFUD010004888">
    <property type="protein sequence ID" value="MFH4979974.1"/>
    <property type="molecule type" value="Genomic_DNA"/>
</dbReference>
<reference evidence="10 11" key="1">
    <citation type="submission" date="2024-08" db="EMBL/GenBank/DDBJ databases">
        <title>Gnathostoma spinigerum genome.</title>
        <authorList>
            <person name="Gonzalez-Bertolin B."/>
            <person name="Monzon S."/>
            <person name="Zaballos A."/>
            <person name="Jimenez P."/>
            <person name="Dekumyoy P."/>
            <person name="Varona S."/>
            <person name="Cuesta I."/>
            <person name="Sumanam S."/>
            <person name="Adisakwattana P."/>
            <person name="Gasser R.B."/>
            <person name="Hernandez-Gonzalez A."/>
            <person name="Young N.D."/>
            <person name="Perteguer M.J."/>
        </authorList>
    </citation>
    <scope>NUCLEOTIDE SEQUENCE [LARGE SCALE GENOMIC DNA]</scope>
    <source>
        <strain evidence="10">AL3</strain>
        <tissue evidence="10">Liver</tissue>
    </source>
</reference>